<dbReference type="SUPFAM" id="SSF51126">
    <property type="entry name" value="Pectin lyase-like"/>
    <property type="match status" value="1"/>
</dbReference>
<comment type="subcellular location">
    <subcellularLocation>
        <location evidence="1">Secreted</location>
        <location evidence="1">Cell wall</location>
    </subcellularLocation>
</comment>
<dbReference type="Proteomes" id="UP000265520">
    <property type="component" value="Unassembled WGS sequence"/>
</dbReference>
<sequence>TPVNLDTLYYAEYNNHGPGAGVENRVKWSGYHVLTDASQASNFTVAQLISGNQWLPATSVPFTPGLGN</sequence>
<accession>A0A392NM31</accession>
<dbReference type="Pfam" id="PF01095">
    <property type="entry name" value="Pectinesterase"/>
    <property type="match status" value="1"/>
</dbReference>
<dbReference type="InterPro" id="IPR011050">
    <property type="entry name" value="Pectin_lyase_fold/virulence"/>
</dbReference>
<comment type="pathway">
    <text evidence="2">Glycan metabolism; pectin degradation; 2-dehydro-3-deoxy-D-gluconate from pectin: step 1/5.</text>
</comment>
<feature type="domain" description="Pectinesterase catalytic" evidence="6">
    <location>
        <begin position="3"/>
        <end position="52"/>
    </location>
</feature>
<dbReference type="GO" id="GO:0030599">
    <property type="term" value="F:pectinesterase activity"/>
    <property type="evidence" value="ECO:0007669"/>
    <property type="project" value="InterPro"/>
</dbReference>
<evidence type="ECO:0000259" key="6">
    <source>
        <dbReference type="Pfam" id="PF01095"/>
    </source>
</evidence>
<evidence type="ECO:0000313" key="7">
    <source>
        <dbReference type="EMBL" id="MCI00179.1"/>
    </source>
</evidence>
<dbReference type="InterPro" id="IPR000070">
    <property type="entry name" value="Pectinesterase_cat"/>
</dbReference>
<keyword evidence="8" id="KW-1185">Reference proteome</keyword>
<dbReference type="Gene3D" id="2.160.20.10">
    <property type="entry name" value="Single-stranded right-handed beta-helix, Pectin lyase-like"/>
    <property type="match status" value="1"/>
</dbReference>
<evidence type="ECO:0000256" key="5">
    <source>
        <dbReference type="ARBA" id="ARBA00023085"/>
    </source>
</evidence>
<evidence type="ECO:0000256" key="1">
    <source>
        <dbReference type="ARBA" id="ARBA00004191"/>
    </source>
</evidence>
<keyword evidence="3" id="KW-0134">Cell wall</keyword>
<dbReference type="GO" id="GO:0045490">
    <property type="term" value="P:pectin catabolic process"/>
    <property type="evidence" value="ECO:0007669"/>
    <property type="project" value="UniProtKB-UniPathway"/>
</dbReference>
<dbReference type="EMBL" id="LXQA010042434">
    <property type="protein sequence ID" value="MCI00179.1"/>
    <property type="molecule type" value="Genomic_DNA"/>
</dbReference>
<reference evidence="7 8" key="1">
    <citation type="journal article" date="2018" name="Front. Plant Sci.">
        <title>Red Clover (Trifolium pratense) and Zigzag Clover (T. medium) - A Picture of Genomic Similarities and Differences.</title>
        <authorList>
            <person name="Dluhosova J."/>
            <person name="Istvanek J."/>
            <person name="Nedelnik J."/>
            <person name="Repkova J."/>
        </authorList>
    </citation>
    <scope>NUCLEOTIDE SEQUENCE [LARGE SCALE GENOMIC DNA]</scope>
    <source>
        <strain evidence="8">cv. 10/8</strain>
        <tissue evidence="7">Leaf</tissue>
    </source>
</reference>
<evidence type="ECO:0000256" key="2">
    <source>
        <dbReference type="ARBA" id="ARBA00005184"/>
    </source>
</evidence>
<proteinExistence type="predicted"/>
<organism evidence="7 8">
    <name type="scientific">Trifolium medium</name>
    <dbReference type="NCBI Taxonomy" id="97028"/>
    <lineage>
        <taxon>Eukaryota</taxon>
        <taxon>Viridiplantae</taxon>
        <taxon>Streptophyta</taxon>
        <taxon>Embryophyta</taxon>
        <taxon>Tracheophyta</taxon>
        <taxon>Spermatophyta</taxon>
        <taxon>Magnoliopsida</taxon>
        <taxon>eudicotyledons</taxon>
        <taxon>Gunneridae</taxon>
        <taxon>Pentapetalae</taxon>
        <taxon>rosids</taxon>
        <taxon>fabids</taxon>
        <taxon>Fabales</taxon>
        <taxon>Fabaceae</taxon>
        <taxon>Papilionoideae</taxon>
        <taxon>50 kb inversion clade</taxon>
        <taxon>NPAAA clade</taxon>
        <taxon>Hologalegina</taxon>
        <taxon>IRL clade</taxon>
        <taxon>Trifolieae</taxon>
        <taxon>Trifolium</taxon>
    </lineage>
</organism>
<evidence type="ECO:0000256" key="3">
    <source>
        <dbReference type="ARBA" id="ARBA00022512"/>
    </source>
</evidence>
<protein>
    <submittedName>
        <fullName evidence="7">Pectinesterase/pectinesterase inhibitor PPE8B</fullName>
    </submittedName>
</protein>
<dbReference type="GO" id="GO:0042545">
    <property type="term" value="P:cell wall modification"/>
    <property type="evidence" value="ECO:0007669"/>
    <property type="project" value="InterPro"/>
</dbReference>
<evidence type="ECO:0000313" key="8">
    <source>
        <dbReference type="Proteomes" id="UP000265520"/>
    </source>
</evidence>
<dbReference type="UniPathway" id="UPA00545">
    <property type="reaction ID" value="UER00823"/>
</dbReference>
<gene>
    <name evidence="7" type="ORF">A2U01_0021196</name>
</gene>
<comment type="caution">
    <text evidence="7">The sequence shown here is derived from an EMBL/GenBank/DDBJ whole genome shotgun (WGS) entry which is preliminary data.</text>
</comment>
<dbReference type="PANTHER" id="PTHR31707">
    <property type="entry name" value="PECTINESTERASE"/>
    <property type="match status" value="1"/>
</dbReference>
<dbReference type="AlphaFoldDB" id="A0A392NM31"/>
<keyword evidence="4" id="KW-0378">Hydrolase</keyword>
<name>A0A392NM31_9FABA</name>
<dbReference type="InterPro" id="IPR012334">
    <property type="entry name" value="Pectin_lyas_fold"/>
</dbReference>
<keyword evidence="5" id="KW-0063">Aspartyl esterase</keyword>
<evidence type="ECO:0000256" key="4">
    <source>
        <dbReference type="ARBA" id="ARBA00022801"/>
    </source>
</evidence>
<keyword evidence="3" id="KW-0964">Secreted</keyword>
<feature type="non-terminal residue" evidence="7">
    <location>
        <position position="1"/>
    </location>
</feature>